<dbReference type="PROSITE" id="PS50103">
    <property type="entry name" value="ZF_C3H1"/>
    <property type="match status" value="1"/>
</dbReference>
<dbReference type="EMBL" id="MN739897">
    <property type="protein sequence ID" value="QHT76525.1"/>
    <property type="molecule type" value="Genomic_DNA"/>
</dbReference>
<dbReference type="AlphaFoldDB" id="A0A6C0H8T6"/>
<name>A0A6C0H8T6_9ZZZZ</name>
<evidence type="ECO:0000313" key="3">
    <source>
        <dbReference type="EMBL" id="QHT76525.1"/>
    </source>
</evidence>
<protein>
    <recommendedName>
        <fullName evidence="2">C3H1-type domain-containing protein</fullName>
    </recommendedName>
</protein>
<feature type="domain" description="C3H1-type" evidence="2">
    <location>
        <begin position="176"/>
        <end position="204"/>
    </location>
</feature>
<feature type="compositionally biased region" description="Polar residues" evidence="1">
    <location>
        <begin position="78"/>
        <end position="88"/>
    </location>
</feature>
<feature type="compositionally biased region" description="Acidic residues" evidence="1">
    <location>
        <begin position="1"/>
        <end position="19"/>
    </location>
</feature>
<feature type="region of interest" description="Disordered" evidence="1">
    <location>
        <begin position="1"/>
        <end position="91"/>
    </location>
</feature>
<reference evidence="3" key="1">
    <citation type="journal article" date="2020" name="Nature">
        <title>Giant virus diversity and host interactions through global metagenomics.</title>
        <authorList>
            <person name="Schulz F."/>
            <person name="Roux S."/>
            <person name="Paez-Espino D."/>
            <person name="Jungbluth S."/>
            <person name="Walsh D.A."/>
            <person name="Denef V.J."/>
            <person name="McMahon K.D."/>
            <person name="Konstantinidis K.T."/>
            <person name="Eloe-Fadrosh E.A."/>
            <person name="Kyrpides N.C."/>
            <person name="Woyke T."/>
        </authorList>
    </citation>
    <scope>NUCLEOTIDE SEQUENCE</scope>
    <source>
        <strain evidence="3">GVMAG-M-3300023179-82</strain>
    </source>
</reference>
<dbReference type="GO" id="GO:0046872">
    <property type="term" value="F:metal ion binding"/>
    <property type="evidence" value="ECO:0007669"/>
    <property type="project" value="InterPro"/>
</dbReference>
<accession>A0A6C0H8T6</accession>
<evidence type="ECO:0000259" key="2">
    <source>
        <dbReference type="PROSITE" id="PS50103"/>
    </source>
</evidence>
<dbReference type="InterPro" id="IPR000571">
    <property type="entry name" value="Znf_CCCH"/>
</dbReference>
<proteinExistence type="predicted"/>
<sequence length="236" mass="26734">MDSDEEQLAELEALTDIDPAEMTACMESHKNSRNTHDKHPTKQVCKIEPKQENSADQFPVLPPPCGFVRSQLRRSPKTHSQPPNNNWPKSFLSMRLPSPLINLSRTGRCITPKTHHAEPLCGCGCLNYEDFHAFMRGLESYNANPTKYTGTKATYCRWKRIHGDCVTNGCQFNHEEMNPFPCIYHFTNNQCKHGEECLRAHDQGRTGDIPKPPKIPGLSIQLGVHCGRLVVMVRKV</sequence>
<evidence type="ECO:0000256" key="1">
    <source>
        <dbReference type="SAM" id="MobiDB-lite"/>
    </source>
</evidence>
<organism evidence="3">
    <name type="scientific">viral metagenome</name>
    <dbReference type="NCBI Taxonomy" id="1070528"/>
    <lineage>
        <taxon>unclassified sequences</taxon>
        <taxon>metagenomes</taxon>
        <taxon>organismal metagenomes</taxon>
    </lineage>
</organism>
<feature type="compositionally biased region" description="Basic and acidic residues" evidence="1">
    <location>
        <begin position="27"/>
        <end position="53"/>
    </location>
</feature>